<protein>
    <submittedName>
        <fullName evidence="1">Uncharacterized protein</fullName>
    </submittedName>
</protein>
<dbReference type="EMBL" id="CP100595">
    <property type="protein sequence ID" value="UTJ07348.1"/>
    <property type="molecule type" value="Genomic_DNA"/>
</dbReference>
<evidence type="ECO:0000313" key="1">
    <source>
        <dbReference type="EMBL" id="UTJ07348.1"/>
    </source>
</evidence>
<organism evidence="1 2">
    <name type="scientific">Arcobacter roscoffensis</name>
    <dbReference type="NCBI Taxonomy" id="2961520"/>
    <lineage>
        <taxon>Bacteria</taxon>
        <taxon>Pseudomonadati</taxon>
        <taxon>Campylobacterota</taxon>
        <taxon>Epsilonproteobacteria</taxon>
        <taxon>Campylobacterales</taxon>
        <taxon>Arcobacteraceae</taxon>
        <taxon>Arcobacter</taxon>
    </lineage>
</organism>
<accession>A0ABY5E878</accession>
<reference evidence="1" key="1">
    <citation type="submission" date="2022-07" db="EMBL/GenBank/DDBJ databases">
        <title>Arcobacter roscoffensis sp. nov., a marine bacterium isolated from coastal seawater collected from Roscoff, France.</title>
        <authorList>
            <person name="Pascual J."/>
            <person name="Lepeaux C."/>
            <person name="Methner A."/>
            <person name="Overmann J."/>
        </authorList>
    </citation>
    <scope>NUCLEOTIDE SEQUENCE</scope>
    <source>
        <strain evidence="1">ARW1-2F2</strain>
    </source>
</reference>
<proteinExistence type="predicted"/>
<gene>
    <name evidence="1" type="ORF">NJU99_04460</name>
</gene>
<evidence type="ECO:0000313" key="2">
    <source>
        <dbReference type="Proteomes" id="UP001060012"/>
    </source>
</evidence>
<dbReference type="Proteomes" id="UP001060012">
    <property type="component" value="Chromosome"/>
</dbReference>
<dbReference type="RefSeq" id="WP_254577525.1">
    <property type="nucleotide sequence ID" value="NZ_CP100595.1"/>
</dbReference>
<keyword evidence="2" id="KW-1185">Reference proteome</keyword>
<name>A0ABY5E878_9BACT</name>
<sequence>MGNKTLIYKQKVEHNLDESLKHLSKLKSAFVELEKKFNFPVDKKTYNEISHDYDNSDNHAINIINTIYSLQGELEKILNNIKKIIV</sequence>